<dbReference type="Proteomes" id="UP000183656">
    <property type="component" value="Unassembled WGS sequence"/>
</dbReference>
<proteinExistence type="predicted"/>
<dbReference type="RefSeq" id="WP_074930236.1">
    <property type="nucleotide sequence ID" value="NZ_CYIG01000036.1"/>
</dbReference>
<gene>
    <name evidence="1" type="ORF">SAMN04489707_102163</name>
</gene>
<name>A0A1I7J299_9BURK</name>
<dbReference type="InterPro" id="IPR014985">
    <property type="entry name" value="WbqC"/>
</dbReference>
<dbReference type="EMBL" id="FPBX01000021">
    <property type="protein sequence ID" value="SFU79277.1"/>
    <property type="molecule type" value="Genomic_DNA"/>
</dbReference>
<dbReference type="AlphaFoldDB" id="A0A1I7J299"/>
<sequence length="234" mass="26794">MQPYFFPYVGHFALIAHTDRWIVFDASQYTPRSWMNRNRILHPQSGWTYVNAPLAHSSITLRIWQARVGAPREVRRSLLGKLSHYRRRAPYYERAIALVEESFERLGSDDSLVALDVCGLSSVCDYLGLDFNCQVCTRLGLDLQDVDGPGGWAPEIARQLGAQSYLNPANGRELFNPEDFRRHGINLEFLEFSEFTYDAGAYVFEPGLSVLDAVMWNSPERIRQAIFDGTRIVR</sequence>
<evidence type="ECO:0000313" key="1">
    <source>
        <dbReference type="EMBL" id="SFU79277.1"/>
    </source>
</evidence>
<accession>A0A1I7J299</accession>
<dbReference type="STRING" id="343013.SAMN04489707_102163"/>
<evidence type="ECO:0000313" key="2">
    <source>
        <dbReference type="Proteomes" id="UP000183656"/>
    </source>
</evidence>
<organism evidence="1 2">
    <name type="scientific">Paenacidovorax caeni</name>
    <dbReference type="NCBI Taxonomy" id="343013"/>
    <lineage>
        <taxon>Bacteria</taxon>
        <taxon>Pseudomonadati</taxon>
        <taxon>Pseudomonadota</taxon>
        <taxon>Betaproteobacteria</taxon>
        <taxon>Burkholderiales</taxon>
        <taxon>Comamonadaceae</taxon>
        <taxon>Paenacidovorax</taxon>
    </lineage>
</organism>
<reference evidence="1 2" key="1">
    <citation type="submission" date="2016-10" db="EMBL/GenBank/DDBJ databases">
        <authorList>
            <person name="de Groot N.N."/>
        </authorList>
    </citation>
    <scope>NUCLEOTIDE SEQUENCE [LARGE SCALE GENOMIC DNA]</scope>
    <source>
        <strain evidence="1 2">R-24608</strain>
    </source>
</reference>
<dbReference type="OrthoDB" id="3611744at2"/>
<dbReference type="Pfam" id="PF08889">
    <property type="entry name" value="WbqC"/>
    <property type="match status" value="1"/>
</dbReference>
<protein>
    <submittedName>
        <fullName evidence="1">WbqC-like protein family protein</fullName>
    </submittedName>
</protein>
<keyword evidence="2" id="KW-1185">Reference proteome</keyword>